<gene>
    <name evidence="3" type="ordered locus">RER_pREC1-00330</name>
</gene>
<dbReference type="CAZy" id="GH23">
    <property type="family name" value="Glycoside Hydrolase Family 23"/>
</dbReference>
<feature type="region of interest" description="Disordered" evidence="1">
    <location>
        <begin position="24"/>
        <end position="43"/>
    </location>
</feature>
<reference evidence="3 4" key="2">
    <citation type="journal article" date="2006" name="Environ. Microbiol.">
        <title>Sequence analysis of three plasmids harboured in Rhodococcus erythropolis strain PR4.</title>
        <authorList>
            <person name="Sekine M."/>
            <person name="Tanikawa S."/>
            <person name="Omata S."/>
            <person name="Saito M."/>
            <person name="Fujisawa T."/>
            <person name="Tsukatani N."/>
            <person name="Tajima T."/>
            <person name="Sekigawa T."/>
            <person name="Kosugi H."/>
            <person name="Matsuo Y."/>
            <person name="Nishiko R."/>
            <person name="Imamura K."/>
            <person name="Ito M."/>
            <person name="Narita H."/>
            <person name="Tago S."/>
            <person name="Fujita N."/>
            <person name="Harayama S."/>
        </authorList>
    </citation>
    <scope>NUCLEOTIDE SEQUENCE [LARGE SCALE GENOMIC DNA]</scope>
    <source>
        <strain evidence="4">PR4 / NBRC 100887</strain>
        <plasmid evidence="3 4">pREC1</plasmid>
    </source>
</reference>
<dbReference type="EMBL" id="AP008932">
    <property type="protein sequence ID" value="BAE46274.1"/>
    <property type="molecule type" value="Genomic_DNA"/>
</dbReference>
<evidence type="ECO:0000313" key="4">
    <source>
        <dbReference type="Proteomes" id="UP000002204"/>
    </source>
</evidence>
<dbReference type="PROSITE" id="PS51257">
    <property type="entry name" value="PROKAR_LIPOPROTEIN"/>
    <property type="match status" value="1"/>
</dbReference>
<dbReference type="InterPro" id="IPR023346">
    <property type="entry name" value="Lysozyme-like_dom_sf"/>
</dbReference>
<feature type="signal peptide" evidence="2">
    <location>
        <begin position="1"/>
        <end position="27"/>
    </location>
</feature>
<dbReference type="AlphaFoldDB" id="Q3L939"/>
<dbReference type="eggNOG" id="COG0741">
    <property type="taxonomic scope" value="Bacteria"/>
</dbReference>
<name>Q3L939_RHOE4</name>
<dbReference type="Proteomes" id="UP000002204">
    <property type="component" value="Plasmid pREC1"/>
</dbReference>
<dbReference type="SUPFAM" id="SSF53955">
    <property type="entry name" value="Lysozyme-like"/>
    <property type="match status" value="1"/>
</dbReference>
<keyword evidence="3" id="KW-0614">Plasmid</keyword>
<keyword evidence="2" id="KW-0732">Signal</keyword>
<proteinExistence type="predicted"/>
<protein>
    <recommendedName>
        <fullName evidence="5">Transglycosylase SLT domain-containing protein</fullName>
    </recommendedName>
</protein>
<dbReference type="RefSeq" id="WP_011331178.1">
    <property type="nucleotide sequence ID" value="NC_007486.1"/>
</dbReference>
<geneLocation type="plasmid" evidence="3 4">
    <name>pREC1</name>
</geneLocation>
<evidence type="ECO:0000256" key="2">
    <source>
        <dbReference type="SAM" id="SignalP"/>
    </source>
</evidence>
<dbReference type="KEGG" id="rer:RER_pREC1-00330"/>
<organism evidence="3 4">
    <name type="scientific">Rhodococcus erythropolis (strain PR4 / NBRC 100887)</name>
    <dbReference type="NCBI Taxonomy" id="234621"/>
    <lineage>
        <taxon>Bacteria</taxon>
        <taxon>Bacillati</taxon>
        <taxon>Actinomycetota</taxon>
        <taxon>Actinomycetes</taxon>
        <taxon>Mycobacteriales</taxon>
        <taxon>Nocardiaceae</taxon>
        <taxon>Rhodococcus</taxon>
        <taxon>Rhodococcus erythropolis group</taxon>
    </lineage>
</organism>
<dbReference type="HOGENOM" id="CLU_1342362_0_0_11"/>
<accession>Q3L939</accession>
<reference evidence="4" key="1">
    <citation type="submission" date="2005-03" db="EMBL/GenBank/DDBJ databases">
        <title>Comparison of the complete genome sequences of Rhodococcus erythropolis PR4 and Rhodococcus opacus B4.</title>
        <authorList>
            <person name="Takarada H."/>
            <person name="Sekine M."/>
            <person name="Hosoyama A."/>
            <person name="Yamada R."/>
            <person name="Fujisawa T."/>
            <person name="Omata S."/>
            <person name="Shimizu A."/>
            <person name="Tsukatani N."/>
            <person name="Tanikawa S."/>
            <person name="Fujita N."/>
            <person name="Harayama S."/>
        </authorList>
    </citation>
    <scope>NUCLEOTIDE SEQUENCE [LARGE SCALE GENOMIC DNA]</scope>
    <source>
        <strain evidence="4">PR4 / NBRC 100887</strain>
        <plasmid evidence="4">pREC1</plasmid>
    </source>
</reference>
<evidence type="ECO:0000313" key="3">
    <source>
        <dbReference type="EMBL" id="BAE46274.1"/>
    </source>
</evidence>
<evidence type="ECO:0008006" key="5">
    <source>
        <dbReference type="Google" id="ProtNLM"/>
    </source>
</evidence>
<dbReference type="Gene3D" id="1.10.530.10">
    <property type="match status" value="1"/>
</dbReference>
<evidence type="ECO:0000256" key="1">
    <source>
        <dbReference type="SAM" id="MobiDB-lite"/>
    </source>
</evidence>
<sequence>MQKTLRYSVPLLGLVALALSGCGTTHPADDRTTSAPPATQAALDGPPAEFVPWLVRAGSICPQIGPPLLAAQVDEESGFEPHEPGPTGTSGYSQLHPVIWAAFGSPVDPQGNPVGPAGTGDPNRVADSVMALGNYMCFLSSSLDFLVSDGAVTGTDNPAELYLAAFTGGLSAVTSERGFPTNSDLIRAQVDEVLAAETEYRWIQ</sequence>
<feature type="chain" id="PRO_5038747540" description="Transglycosylase SLT domain-containing protein" evidence="2">
    <location>
        <begin position="28"/>
        <end position="204"/>
    </location>
</feature>